<dbReference type="PRINTS" id="PR00081">
    <property type="entry name" value="GDHRDH"/>
</dbReference>
<proteinExistence type="inferred from homology"/>
<organism evidence="3 4">
    <name type="scientific">Moraxella pluranimalium</name>
    <dbReference type="NCBI Taxonomy" id="470453"/>
    <lineage>
        <taxon>Bacteria</taxon>
        <taxon>Pseudomonadati</taxon>
        <taxon>Pseudomonadota</taxon>
        <taxon>Gammaproteobacteria</taxon>
        <taxon>Moraxellales</taxon>
        <taxon>Moraxellaceae</taxon>
        <taxon>Moraxella</taxon>
    </lineage>
</organism>
<dbReference type="InterPro" id="IPR020904">
    <property type="entry name" value="Sc_DH/Rdtase_CS"/>
</dbReference>
<name>A0A1T0CLL0_9GAMM</name>
<dbReference type="PANTHER" id="PTHR24321:SF8">
    <property type="entry name" value="ESTRADIOL 17-BETA-DEHYDROGENASE 8-RELATED"/>
    <property type="match status" value="1"/>
</dbReference>
<dbReference type="CDD" id="cd05233">
    <property type="entry name" value="SDR_c"/>
    <property type="match status" value="1"/>
</dbReference>
<evidence type="ECO:0000313" key="3">
    <source>
        <dbReference type="EMBL" id="OOS23193.1"/>
    </source>
</evidence>
<evidence type="ECO:0000256" key="2">
    <source>
        <dbReference type="ARBA" id="ARBA00023002"/>
    </source>
</evidence>
<dbReference type="GO" id="GO:0016491">
    <property type="term" value="F:oxidoreductase activity"/>
    <property type="evidence" value="ECO:0007669"/>
    <property type="project" value="UniProtKB-KW"/>
</dbReference>
<protein>
    <submittedName>
        <fullName evidence="3">Short-chain dehydrogenase</fullName>
    </submittedName>
</protein>
<dbReference type="NCBIfam" id="NF005559">
    <property type="entry name" value="PRK07231.1"/>
    <property type="match status" value="1"/>
</dbReference>
<dbReference type="AlphaFoldDB" id="A0A1T0CLL0"/>
<dbReference type="STRING" id="470453.B0680_07640"/>
<keyword evidence="2" id="KW-0560">Oxidoreductase</keyword>
<keyword evidence="4" id="KW-1185">Reference proteome</keyword>
<comment type="similarity">
    <text evidence="1">Belongs to the short-chain dehydrogenases/reductases (SDR) family.</text>
</comment>
<dbReference type="FunFam" id="3.40.50.720:FF:000084">
    <property type="entry name" value="Short-chain dehydrogenase reductase"/>
    <property type="match status" value="1"/>
</dbReference>
<dbReference type="SUPFAM" id="SSF51735">
    <property type="entry name" value="NAD(P)-binding Rossmann-fold domains"/>
    <property type="match status" value="1"/>
</dbReference>
<dbReference type="PANTHER" id="PTHR24321">
    <property type="entry name" value="DEHYDROGENASES, SHORT CHAIN"/>
    <property type="match status" value="1"/>
</dbReference>
<dbReference type="PRINTS" id="PR00080">
    <property type="entry name" value="SDRFAMILY"/>
</dbReference>
<evidence type="ECO:0000256" key="1">
    <source>
        <dbReference type="ARBA" id="ARBA00006484"/>
    </source>
</evidence>
<dbReference type="Gene3D" id="3.40.50.720">
    <property type="entry name" value="NAD(P)-binding Rossmann-like Domain"/>
    <property type="match status" value="1"/>
</dbReference>
<dbReference type="OrthoDB" id="8613661at2"/>
<dbReference type="EMBL" id="MUYU01000018">
    <property type="protein sequence ID" value="OOS23193.1"/>
    <property type="molecule type" value="Genomic_DNA"/>
</dbReference>
<dbReference type="Proteomes" id="UP000189800">
    <property type="component" value="Unassembled WGS sequence"/>
</dbReference>
<sequence length="249" mass="26258">MKRTIVITGATSGIGKETALAFAKLGDNIVVSGRRKKEGLEVVNEIKSLGANAIFVKTDITQENEVKALIEQAVAHFGKIDVMVNNSGIAGRENVPLHQHSTENFRELIEVNVMGLFWGMKYAIDAMLKTGGGVVVNLASIAGLNGIEFTSQYSASKHAVVGLTKSASLDYATQGIRVNAVAPGAIKTDILQNAINAGVYPEDKIAGIHPMNKMGDTSSIANAIVFLASPDVPFMTGTILNVDGGFCAK</sequence>
<gene>
    <name evidence="3" type="ORF">B0680_07640</name>
</gene>
<accession>A0A1T0CLL0</accession>
<dbReference type="RefSeq" id="WP_078254515.1">
    <property type="nucleotide sequence ID" value="NZ_MUYU01000018.1"/>
</dbReference>
<reference evidence="3 4" key="1">
    <citation type="submission" date="2017-02" db="EMBL/GenBank/DDBJ databases">
        <title>Draft genome sequence of Moraxella pluranimalium CCUG 54913T type strain.</title>
        <authorList>
            <person name="Salva-Serra F."/>
            <person name="Engstrom-Jakobsson H."/>
            <person name="Thorell K."/>
            <person name="Jaen-Luchoro D."/>
            <person name="Gonzales-Siles L."/>
            <person name="Karlsson R."/>
            <person name="Yazdan S."/>
            <person name="Boulund F."/>
            <person name="Johnning A."/>
            <person name="Engstrand L."/>
            <person name="Kristiansson E."/>
            <person name="Moore E."/>
        </authorList>
    </citation>
    <scope>NUCLEOTIDE SEQUENCE [LARGE SCALE GENOMIC DNA]</scope>
    <source>
        <strain evidence="3 4">CCUG 54913</strain>
    </source>
</reference>
<dbReference type="InterPro" id="IPR002347">
    <property type="entry name" value="SDR_fam"/>
</dbReference>
<dbReference type="PROSITE" id="PS00061">
    <property type="entry name" value="ADH_SHORT"/>
    <property type="match status" value="1"/>
</dbReference>
<dbReference type="InterPro" id="IPR036291">
    <property type="entry name" value="NAD(P)-bd_dom_sf"/>
</dbReference>
<evidence type="ECO:0000313" key="4">
    <source>
        <dbReference type="Proteomes" id="UP000189800"/>
    </source>
</evidence>
<comment type="caution">
    <text evidence="3">The sequence shown here is derived from an EMBL/GenBank/DDBJ whole genome shotgun (WGS) entry which is preliminary data.</text>
</comment>
<dbReference type="Pfam" id="PF13561">
    <property type="entry name" value="adh_short_C2"/>
    <property type="match status" value="1"/>
</dbReference>